<keyword evidence="5" id="KW-1185">Reference proteome</keyword>
<feature type="compositionally biased region" description="Low complexity" evidence="1">
    <location>
        <begin position="40"/>
        <end position="83"/>
    </location>
</feature>
<organism evidence="4 5">
    <name type="scientific">Micromonospora endolithica</name>
    <dbReference type="NCBI Taxonomy" id="230091"/>
    <lineage>
        <taxon>Bacteria</taxon>
        <taxon>Bacillati</taxon>
        <taxon>Actinomycetota</taxon>
        <taxon>Actinomycetes</taxon>
        <taxon>Micromonosporales</taxon>
        <taxon>Micromonosporaceae</taxon>
        <taxon>Micromonospora</taxon>
    </lineage>
</organism>
<reference evidence="4 5" key="1">
    <citation type="journal article" date="2004" name="Syst. Appl. Microbiol.">
        <title>Cryptoendolithic actinomycetes from antarctic sandstone rock samples: Micromonospora endolithica sp. nov. and two isolates related to Micromonospora coerulea Jensen 1932.</title>
        <authorList>
            <person name="Hirsch P."/>
            <person name="Mevs U."/>
            <person name="Kroppenstedt R.M."/>
            <person name="Schumann P."/>
            <person name="Stackebrandt E."/>
        </authorList>
    </citation>
    <scope>NUCLEOTIDE SEQUENCE [LARGE SCALE GENOMIC DNA]</scope>
    <source>
        <strain evidence="4 5">JCM 12677</strain>
    </source>
</reference>
<sequence length="164" mass="16057">MKRNSLLLASVGGAAVLAVAGVAIGVTAADSGTAGATRLTAATTAPTTAATPDDSPSGTPATAGTPSGTPTSAGPSATGSTPATGGGAVSEQRAGEIALARAGGGRIVEIEAEDEDGRSVWDVEIVAGQTEHEIEVDRENGAVVKAEQEPVDDDDDKDDDDSDD</sequence>
<dbReference type="Gene3D" id="3.10.450.40">
    <property type="match status" value="1"/>
</dbReference>
<dbReference type="RefSeq" id="WP_120728900.1">
    <property type="nucleotide sequence ID" value="NZ_RBAK01000004.1"/>
</dbReference>
<protein>
    <recommendedName>
        <fullName evidence="3">PepSY domain-containing protein</fullName>
    </recommendedName>
</protein>
<feature type="compositionally biased region" description="Acidic residues" evidence="1">
    <location>
        <begin position="149"/>
        <end position="164"/>
    </location>
</feature>
<accession>A0A3A9ZHU0</accession>
<dbReference type="AlphaFoldDB" id="A0A3A9ZHU0"/>
<keyword evidence="2" id="KW-0732">Signal</keyword>
<dbReference type="OrthoDB" id="3637997at2"/>
<evidence type="ECO:0000256" key="2">
    <source>
        <dbReference type="SAM" id="SignalP"/>
    </source>
</evidence>
<dbReference type="EMBL" id="RBAK01000004">
    <property type="protein sequence ID" value="RKN47941.1"/>
    <property type="molecule type" value="Genomic_DNA"/>
</dbReference>
<feature type="compositionally biased region" description="Basic and acidic residues" evidence="1">
    <location>
        <begin position="131"/>
        <end position="140"/>
    </location>
</feature>
<evidence type="ECO:0000256" key="1">
    <source>
        <dbReference type="SAM" id="MobiDB-lite"/>
    </source>
</evidence>
<dbReference type="InterPro" id="IPR025711">
    <property type="entry name" value="PepSY"/>
</dbReference>
<feature type="domain" description="PepSY" evidence="3">
    <location>
        <begin position="89"/>
        <end position="147"/>
    </location>
</feature>
<evidence type="ECO:0000313" key="5">
    <source>
        <dbReference type="Proteomes" id="UP000281726"/>
    </source>
</evidence>
<dbReference type="Pfam" id="PF03413">
    <property type="entry name" value="PepSY"/>
    <property type="match status" value="1"/>
</dbReference>
<dbReference type="Proteomes" id="UP000281726">
    <property type="component" value="Unassembled WGS sequence"/>
</dbReference>
<evidence type="ECO:0000313" key="4">
    <source>
        <dbReference type="EMBL" id="RKN47941.1"/>
    </source>
</evidence>
<evidence type="ECO:0000259" key="3">
    <source>
        <dbReference type="Pfam" id="PF03413"/>
    </source>
</evidence>
<name>A0A3A9ZHU0_9ACTN</name>
<comment type="caution">
    <text evidence="4">The sequence shown here is derived from an EMBL/GenBank/DDBJ whole genome shotgun (WGS) entry which is preliminary data.</text>
</comment>
<feature type="region of interest" description="Disordered" evidence="1">
    <location>
        <begin position="131"/>
        <end position="164"/>
    </location>
</feature>
<feature type="region of interest" description="Disordered" evidence="1">
    <location>
        <begin position="40"/>
        <end position="96"/>
    </location>
</feature>
<gene>
    <name evidence="4" type="ORF">D7223_13460</name>
</gene>
<proteinExistence type="predicted"/>
<feature type="chain" id="PRO_5017349493" description="PepSY domain-containing protein" evidence="2">
    <location>
        <begin position="29"/>
        <end position="164"/>
    </location>
</feature>
<feature type="signal peptide" evidence="2">
    <location>
        <begin position="1"/>
        <end position="28"/>
    </location>
</feature>